<gene>
    <name evidence="2" type="ORF">A6122_2330</name>
</gene>
<dbReference type="KEGG" id="rtn:A6122_2330"/>
<dbReference type="Pfam" id="PF13274">
    <property type="entry name" value="SocA_Panacea"/>
    <property type="match status" value="1"/>
</dbReference>
<reference evidence="2 3" key="1">
    <citation type="submission" date="2016-05" db="EMBL/GenBank/DDBJ databases">
        <title>Complete genome sequence of Rathayibacter tritici NCPPB 1953.</title>
        <authorList>
            <person name="Park J."/>
            <person name="Lee H.-H."/>
            <person name="Lee S.-W."/>
            <person name="Seo Y.-S."/>
        </authorList>
    </citation>
    <scope>NUCLEOTIDE SEQUENCE [LARGE SCALE GENOMIC DNA]</scope>
    <source>
        <strain evidence="2 3">NCPPB 1953</strain>
    </source>
</reference>
<dbReference type="PATRIC" id="fig|33888.3.peg.2596"/>
<name>A0A160KUW7_9MICO</name>
<dbReference type="EMBL" id="CP015515">
    <property type="protein sequence ID" value="AND17449.1"/>
    <property type="molecule type" value="Genomic_DNA"/>
</dbReference>
<evidence type="ECO:0000313" key="2">
    <source>
        <dbReference type="EMBL" id="AND17449.1"/>
    </source>
</evidence>
<feature type="domain" description="Antitoxin SocA-like Panacea" evidence="1">
    <location>
        <begin position="25"/>
        <end position="109"/>
    </location>
</feature>
<dbReference type="OrthoDB" id="9799173at2"/>
<proteinExistence type="predicted"/>
<dbReference type="InterPro" id="IPR025272">
    <property type="entry name" value="SocA_Panacea"/>
</dbReference>
<keyword evidence="3" id="KW-1185">Reference proteome</keyword>
<dbReference type="RefSeq" id="WP_068255292.1">
    <property type="nucleotide sequence ID" value="NZ_CP015515.1"/>
</dbReference>
<protein>
    <submittedName>
        <fullName evidence="2">XRE family transcriptional regulator</fullName>
    </submittedName>
</protein>
<evidence type="ECO:0000313" key="3">
    <source>
        <dbReference type="Proteomes" id="UP000077071"/>
    </source>
</evidence>
<dbReference type="Proteomes" id="UP000077071">
    <property type="component" value="Chromosome"/>
</dbReference>
<evidence type="ECO:0000259" key="1">
    <source>
        <dbReference type="Pfam" id="PF13274"/>
    </source>
</evidence>
<organism evidence="2 3">
    <name type="scientific">Rathayibacter tritici</name>
    <dbReference type="NCBI Taxonomy" id="33888"/>
    <lineage>
        <taxon>Bacteria</taxon>
        <taxon>Bacillati</taxon>
        <taxon>Actinomycetota</taxon>
        <taxon>Actinomycetes</taxon>
        <taxon>Micrococcales</taxon>
        <taxon>Microbacteriaceae</taxon>
        <taxon>Rathayibacter</taxon>
    </lineage>
</organism>
<accession>A0A160KUW7</accession>
<sequence length="181" mass="20314">MTTAIDVAAYVANAANVPRGDSMKIQKLVYFAQAWHLAWTGGPIFDEEFEAWPKGPVVRSVFRENRYASLPARVEVNDDVRATLDSVLDFYGHRGYEELVELTHVDAPWIDARRGLDVDEPSQRIVKRNTMLDFSSSRAIKGGDVPERRAHVENADTDETGSLARSVIDRWKEGLALLANK</sequence>
<dbReference type="AlphaFoldDB" id="A0A160KUW7"/>